<proteinExistence type="predicted"/>
<keyword evidence="2" id="KW-0808">Transferase</keyword>
<evidence type="ECO:0000313" key="2">
    <source>
        <dbReference type="EMBL" id="BAW80137.1"/>
    </source>
</evidence>
<dbReference type="PANTHER" id="PTHR43792:SF1">
    <property type="entry name" value="N-ACETYLTRANSFERASE DOMAIN-CONTAINING PROTEIN"/>
    <property type="match status" value="1"/>
</dbReference>
<gene>
    <name evidence="2" type="ORF">TAO_0767</name>
</gene>
<organism evidence="2 3">
    <name type="scientific">Candidatus Nitrosoglobus terrae</name>
    <dbReference type="NCBI Taxonomy" id="1630141"/>
    <lineage>
        <taxon>Bacteria</taxon>
        <taxon>Pseudomonadati</taxon>
        <taxon>Pseudomonadota</taxon>
        <taxon>Gammaproteobacteria</taxon>
        <taxon>Chromatiales</taxon>
        <taxon>Chromatiaceae</taxon>
        <taxon>Candidatus Nitrosoglobus</taxon>
    </lineage>
</organism>
<dbReference type="Pfam" id="PF13302">
    <property type="entry name" value="Acetyltransf_3"/>
    <property type="match status" value="1"/>
</dbReference>
<evidence type="ECO:0000259" key="1">
    <source>
        <dbReference type="Pfam" id="PF13302"/>
    </source>
</evidence>
<dbReference type="InterPro" id="IPR000182">
    <property type="entry name" value="GNAT_dom"/>
</dbReference>
<dbReference type="Gene3D" id="3.40.630.30">
    <property type="match status" value="1"/>
</dbReference>
<dbReference type="InterPro" id="IPR051531">
    <property type="entry name" value="N-acetyltransferase"/>
</dbReference>
<dbReference type="Proteomes" id="UP000243679">
    <property type="component" value="Chromosome"/>
</dbReference>
<evidence type="ECO:0000313" key="3">
    <source>
        <dbReference type="Proteomes" id="UP000243679"/>
    </source>
</evidence>
<protein>
    <submittedName>
        <fullName evidence="2">Acetyltransferase f_3 family protein</fullName>
    </submittedName>
</protein>
<dbReference type="GO" id="GO:0016747">
    <property type="term" value="F:acyltransferase activity, transferring groups other than amino-acyl groups"/>
    <property type="evidence" value="ECO:0007669"/>
    <property type="project" value="InterPro"/>
</dbReference>
<dbReference type="KEGG" id="ntt:TAO_0767"/>
<feature type="domain" description="N-acetyltransferase" evidence="1">
    <location>
        <begin position="10"/>
        <end position="148"/>
    </location>
</feature>
<dbReference type="AlphaFoldDB" id="A0A1Q2SM07"/>
<dbReference type="InterPro" id="IPR016181">
    <property type="entry name" value="Acyl_CoA_acyltransferase"/>
</dbReference>
<dbReference type="PANTHER" id="PTHR43792">
    <property type="entry name" value="GNAT FAMILY, PUTATIVE (AFU_ORTHOLOGUE AFUA_3G00765)-RELATED-RELATED"/>
    <property type="match status" value="1"/>
</dbReference>
<sequence>MAAPSLKTSRLLLRQWHDKDLPLFATMNADPQVMEFFPAPLDKRASDELVFTIQANLKTSLFGLWAVEILDVARFAGFIGLSVPRLEAPFMPAIEIAWRLALEYWGEGYATEGAQAVLKYGFEVLKLPEIIAFTAAINLRSIRVMQRI</sequence>
<keyword evidence="3" id="KW-1185">Reference proteome</keyword>
<accession>A0A1Q2SM07</accession>
<dbReference type="SUPFAM" id="SSF55729">
    <property type="entry name" value="Acyl-CoA N-acyltransferases (Nat)"/>
    <property type="match status" value="1"/>
</dbReference>
<name>A0A1Q2SM07_9GAMM</name>
<reference evidence="2 3" key="1">
    <citation type="journal article" date="2017" name="ISME J.">
        <title>An acid-tolerant ammonia-oxidizing ?-proteobacterium from soil.</title>
        <authorList>
            <person name="Hayatsu M."/>
            <person name="Tago K."/>
            <person name="Uchiyama I."/>
            <person name="Toyoda A."/>
            <person name="Wang Y."/>
            <person name="Shimomura Y."/>
            <person name="Okubo T."/>
            <person name="Kurisu F."/>
            <person name="Hirono Y."/>
            <person name="Nonaka K."/>
            <person name="Akiyama H."/>
            <person name="Itoh T."/>
            <person name="Takami H."/>
        </authorList>
    </citation>
    <scope>NUCLEOTIDE SEQUENCE [LARGE SCALE GENOMIC DNA]</scope>
    <source>
        <strain evidence="2 3">TAO100</strain>
    </source>
</reference>
<dbReference type="RefSeq" id="WP_197702513.1">
    <property type="nucleotide sequence ID" value="NZ_AP014836.1"/>
</dbReference>
<dbReference type="EMBL" id="AP014836">
    <property type="protein sequence ID" value="BAW80137.1"/>
    <property type="molecule type" value="Genomic_DNA"/>
</dbReference>